<dbReference type="Proteomes" id="UP000267029">
    <property type="component" value="Unassembled WGS sequence"/>
</dbReference>
<dbReference type="EMBL" id="UXSR01005235">
    <property type="protein sequence ID" value="VDD80107.1"/>
    <property type="molecule type" value="Genomic_DNA"/>
</dbReference>
<dbReference type="GO" id="GO:0006357">
    <property type="term" value="P:regulation of transcription by RNA polymerase II"/>
    <property type="evidence" value="ECO:0007669"/>
    <property type="project" value="InterPro"/>
</dbReference>
<dbReference type="PANTHER" id="PTHR12434:SF6">
    <property type="entry name" value="MEDIATOR OF RNA POLYMERASE II TRANSCRIPTION SUBUNIT 22"/>
    <property type="match status" value="1"/>
</dbReference>
<sequence length="138" mass="15790">MRDSLKSIKENYDMILSRGKMDNQAVISRSDSYAQAAQENFECNVRGANIVNACENITRLLSEVKQLLILGDFCWLELITKEGAEERNRRRTELDAVAMQLRDEISRDLYALEETLGASSSRRRSPLSQETEDKKLES</sequence>
<evidence type="ECO:0000313" key="10">
    <source>
        <dbReference type="Proteomes" id="UP000267029"/>
    </source>
</evidence>
<dbReference type="Pfam" id="PF06179">
    <property type="entry name" value="Med22"/>
    <property type="match status" value="1"/>
</dbReference>
<dbReference type="AlphaFoldDB" id="A0A3P6GKR3"/>
<feature type="region of interest" description="Disordered" evidence="8">
    <location>
        <begin position="117"/>
        <end position="138"/>
    </location>
</feature>
<evidence type="ECO:0000256" key="4">
    <source>
        <dbReference type="ARBA" id="ARBA00023163"/>
    </source>
</evidence>
<keyword evidence="10" id="KW-1185">Reference proteome</keyword>
<keyword evidence="3" id="KW-0805">Transcription regulation</keyword>
<comment type="subcellular location">
    <subcellularLocation>
        <location evidence="1">Nucleus</location>
    </subcellularLocation>
</comment>
<keyword evidence="4" id="KW-0804">Transcription</keyword>
<dbReference type="InterPro" id="IPR009332">
    <property type="entry name" value="Med22"/>
</dbReference>
<dbReference type="GO" id="GO:0016592">
    <property type="term" value="C:mediator complex"/>
    <property type="evidence" value="ECO:0007669"/>
    <property type="project" value="InterPro"/>
</dbReference>
<dbReference type="OrthoDB" id="203279at2759"/>
<evidence type="ECO:0000256" key="6">
    <source>
        <dbReference type="ARBA" id="ARBA00025687"/>
    </source>
</evidence>
<gene>
    <name evidence="9" type="ORF">MCOS_LOCUS6110</name>
</gene>
<name>A0A3P6GKR3_MESCO</name>
<evidence type="ECO:0000256" key="5">
    <source>
        <dbReference type="ARBA" id="ARBA00023242"/>
    </source>
</evidence>
<evidence type="ECO:0000256" key="1">
    <source>
        <dbReference type="ARBA" id="ARBA00004123"/>
    </source>
</evidence>
<reference evidence="9 10" key="1">
    <citation type="submission" date="2018-10" db="EMBL/GenBank/DDBJ databases">
        <authorList>
            <consortium name="Pathogen Informatics"/>
        </authorList>
    </citation>
    <scope>NUCLEOTIDE SEQUENCE [LARGE SCALE GENOMIC DNA]</scope>
</reference>
<evidence type="ECO:0000256" key="8">
    <source>
        <dbReference type="SAM" id="MobiDB-lite"/>
    </source>
</evidence>
<keyword evidence="5" id="KW-0539">Nucleus</keyword>
<dbReference type="PANTHER" id="PTHR12434">
    <property type="entry name" value="MEDIATOR OF RNA POLYMERASE II TRANSCRIPTION SUBUNIT 22"/>
    <property type="match status" value="1"/>
</dbReference>
<evidence type="ECO:0000256" key="3">
    <source>
        <dbReference type="ARBA" id="ARBA00023015"/>
    </source>
</evidence>
<comment type="function">
    <text evidence="6">Component of the Mediator complex, a coactivator involved in the regulated transcription of nearly all RNA polymerase II-dependent genes. Mediator functions as a bridge to convey information from gene-specific regulatory proteins to the basal RNA polymerase II transcription machinery. Mediator is recruited to promoters by direct interactions with regulatory proteins and serves as a scaffold for the assembly of a functional preinitiation complex with RNA polymerase II and the general transcription factors.</text>
</comment>
<evidence type="ECO:0000313" key="9">
    <source>
        <dbReference type="EMBL" id="VDD80107.1"/>
    </source>
</evidence>
<dbReference type="GO" id="GO:0003712">
    <property type="term" value="F:transcription coregulator activity"/>
    <property type="evidence" value="ECO:0007669"/>
    <property type="project" value="InterPro"/>
</dbReference>
<accession>A0A3P6GKR3</accession>
<evidence type="ECO:0000256" key="2">
    <source>
        <dbReference type="ARBA" id="ARBA00019695"/>
    </source>
</evidence>
<protein>
    <recommendedName>
        <fullName evidence="2">Mediator of RNA polymerase II transcription subunit 22</fullName>
    </recommendedName>
    <alternativeName>
        <fullName evidence="7">Mediator complex subunit 22</fullName>
    </alternativeName>
</protein>
<dbReference type="STRING" id="53468.A0A3P6GKR3"/>
<proteinExistence type="predicted"/>
<organism evidence="9 10">
    <name type="scientific">Mesocestoides corti</name>
    <name type="common">Flatworm</name>
    <dbReference type="NCBI Taxonomy" id="53468"/>
    <lineage>
        <taxon>Eukaryota</taxon>
        <taxon>Metazoa</taxon>
        <taxon>Spiralia</taxon>
        <taxon>Lophotrochozoa</taxon>
        <taxon>Platyhelminthes</taxon>
        <taxon>Cestoda</taxon>
        <taxon>Eucestoda</taxon>
        <taxon>Cyclophyllidea</taxon>
        <taxon>Mesocestoididae</taxon>
        <taxon>Mesocestoides</taxon>
    </lineage>
</organism>
<evidence type="ECO:0000256" key="7">
    <source>
        <dbReference type="ARBA" id="ARBA00031962"/>
    </source>
</evidence>